<protein>
    <submittedName>
        <fullName evidence="1">Uncharacterized protein</fullName>
    </submittedName>
</protein>
<reference evidence="1 2" key="1">
    <citation type="submission" date="2018-11" db="EMBL/GenBank/DDBJ databases">
        <title>the genome of Mesorhizobium tamadayense DSM 28320.</title>
        <authorList>
            <person name="Gao J."/>
        </authorList>
    </citation>
    <scope>NUCLEOTIDE SEQUENCE [LARGE SCALE GENOMIC DNA]</scope>
    <source>
        <strain evidence="1 2">DSM 28320</strain>
    </source>
</reference>
<name>A0A3P3F713_9HYPH</name>
<proteinExistence type="predicted"/>
<keyword evidence="2" id="KW-1185">Reference proteome</keyword>
<dbReference type="Proteomes" id="UP000273786">
    <property type="component" value="Unassembled WGS sequence"/>
</dbReference>
<accession>A0A3P3F713</accession>
<dbReference type="OrthoDB" id="8086101at2"/>
<evidence type="ECO:0000313" key="2">
    <source>
        <dbReference type="Proteomes" id="UP000273786"/>
    </source>
</evidence>
<comment type="caution">
    <text evidence="1">The sequence shown here is derived from an EMBL/GenBank/DDBJ whole genome shotgun (WGS) entry which is preliminary data.</text>
</comment>
<dbReference type="EMBL" id="RQXT01000046">
    <property type="protein sequence ID" value="RRH93982.1"/>
    <property type="molecule type" value="Genomic_DNA"/>
</dbReference>
<evidence type="ECO:0000313" key="1">
    <source>
        <dbReference type="EMBL" id="RRH93982.1"/>
    </source>
</evidence>
<organism evidence="1 2">
    <name type="scientific">Mesorhizobium tamadayense</name>
    <dbReference type="NCBI Taxonomy" id="425306"/>
    <lineage>
        <taxon>Bacteria</taxon>
        <taxon>Pseudomonadati</taxon>
        <taxon>Pseudomonadota</taxon>
        <taxon>Alphaproteobacteria</taxon>
        <taxon>Hyphomicrobiales</taxon>
        <taxon>Phyllobacteriaceae</taxon>
        <taxon>Mesorhizobium</taxon>
    </lineage>
</organism>
<dbReference type="RefSeq" id="WP_125004692.1">
    <property type="nucleotide sequence ID" value="NZ_RQXT01000046.1"/>
</dbReference>
<dbReference type="AlphaFoldDB" id="A0A3P3F713"/>
<sequence>MFDIVTSGGIQMAVECTFAPHSGVFSAIELDLLRGVVREILRSGEAELDKEDSEMIARVVIAAYKGGASGHEELLEAARIAARRCALDHFYDRAVGLFA</sequence>
<gene>
    <name evidence="1" type="ORF">EH240_28100</name>
</gene>